<keyword evidence="5" id="KW-0812">Transmembrane</keyword>
<comment type="caution">
    <text evidence="10">The sequence shown here is derived from an EMBL/GenBank/DDBJ whole genome shotgun (WGS) entry which is preliminary data.</text>
</comment>
<organism evidence="10 11">
    <name type="scientific">Spiribacter salilacus</name>
    <dbReference type="NCBI Taxonomy" id="2664894"/>
    <lineage>
        <taxon>Bacteria</taxon>
        <taxon>Pseudomonadati</taxon>
        <taxon>Pseudomonadota</taxon>
        <taxon>Gammaproteobacteria</taxon>
        <taxon>Chromatiales</taxon>
        <taxon>Ectothiorhodospiraceae</taxon>
        <taxon>Spiribacter</taxon>
    </lineage>
</organism>
<evidence type="ECO:0000256" key="1">
    <source>
        <dbReference type="ARBA" id="ARBA00004442"/>
    </source>
</evidence>
<dbReference type="InterPro" id="IPR003423">
    <property type="entry name" value="OMP_efflux"/>
</dbReference>
<protein>
    <recommendedName>
        <fullName evidence="12">TolC family protein</fullName>
    </recommendedName>
</protein>
<evidence type="ECO:0000256" key="3">
    <source>
        <dbReference type="ARBA" id="ARBA00022448"/>
    </source>
</evidence>
<evidence type="ECO:0008006" key="12">
    <source>
        <dbReference type="Google" id="ProtNLM"/>
    </source>
</evidence>
<evidence type="ECO:0000256" key="5">
    <source>
        <dbReference type="ARBA" id="ARBA00022692"/>
    </source>
</evidence>
<keyword evidence="7" id="KW-0998">Cell outer membrane</keyword>
<dbReference type="PANTHER" id="PTHR30026:SF20">
    <property type="entry name" value="OUTER MEMBRANE PROTEIN TOLC"/>
    <property type="match status" value="1"/>
</dbReference>
<evidence type="ECO:0000256" key="7">
    <source>
        <dbReference type="ARBA" id="ARBA00023237"/>
    </source>
</evidence>
<sequence length="441" mass="48202">MTVASILQSYSKKMTVVVFVAALVAVTGEVQAQTLATLLAATVENNPRLSAIRERQTSSQANVDAARGQRWPTLTVTGQEGRRHLDQRTAEETLTDRQVRLELNLDLWRSGQITAGIEKANASAAQTDAQLVQTSIDALKTVTTNWFSLQGAQQVIALQRSDIAERENFVEELNTRVERGLATVADLSAAQLAVIEQQTALQQTEEQRNQAVDTLENWTGLRPEQAIGTARLPKIPATLEAALTQAARHAAQVEIARAAVAQAEAEVAEREGALGPRLSLNAHHGYDYDQTIHENVLEERAVSREQSTGAMLELTVPLTDGGTGRAQVRASTHALAAARLHQRAAQEDTAAAVRHSWMKRAAAQQRITLLEQQLTAAKALQQSRKREFDQGLSDIQPLLDANQKRSSTEQDLIHARTTLRQSEVQLLADMGTLTPERLGLE</sequence>
<dbReference type="InterPro" id="IPR051906">
    <property type="entry name" value="TolC-like"/>
</dbReference>
<accession>A0A6N7QUH0</accession>
<reference evidence="10 11" key="1">
    <citation type="submission" date="2019-11" db="EMBL/GenBank/DDBJ databases">
        <authorList>
            <person name="Zhang X.Y."/>
        </authorList>
    </citation>
    <scope>NUCLEOTIDE SEQUENCE [LARGE SCALE GENOMIC DNA]</scope>
    <source>
        <strain evidence="10 11">C176</strain>
    </source>
</reference>
<dbReference type="GO" id="GO:0015562">
    <property type="term" value="F:efflux transmembrane transporter activity"/>
    <property type="evidence" value="ECO:0007669"/>
    <property type="project" value="InterPro"/>
</dbReference>
<evidence type="ECO:0000313" key="10">
    <source>
        <dbReference type="EMBL" id="MRH79013.1"/>
    </source>
</evidence>
<dbReference type="GO" id="GO:0009279">
    <property type="term" value="C:cell outer membrane"/>
    <property type="evidence" value="ECO:0007669"/>
    <property type="project" value="UniProtKB-SubCell"/>
</dbReference>
<keyword evidence="3" id="KW-0813">Transport</keyword>
<feature type="chain" id="PRO_5026890239" description="TolC family protein" evidence="9">
    <location>
        <begin position="33"/>
        <end position="441"/>
    </location>
</feature>
<evidence type="ECO:0000256" key="8">
    <source>
        <dbReference type="SAM" id="Coils"/>
    </source>
</evidence>
<dbReference type="EMBL" id="WJPP01000005">
    <property type="protein sequence ID" value="MRH79013.1"/>
    <property type="molecule type" value="Genomic_DNA"/>
</dbReference>
<evidence type="ECO:0000256" key="9">
    <source>
        <dbReference type="SAM" id="SignalP"/>
    </source>
</evidence>
<dbReference type="Pfam" id="PF02321">
    <property type="entry name" value="OEP"/>
    <property type="match status" value="2"/>
</dbReference>
<evidence type="ECO:0000256" key="4">
    <source>
        <dbReference type="ARBA" id="ARBA00022452"/>
    </source>
</evidence>
<gene>
    <name evidence="10" type="ORF">GH984_09900</name>
</gene>
<evidence type="ECO:0000256" key="2">
    <source>
        <dbReference type="ARBA" id="ARBA00007613"/>
    </source>
</evidence>
<dbReference type="Proteomes" id="UP000433788">
    <property type="component" value="Unassembled WGS sequence"/>
</dbReference>
<feature type="coiled-coil region" evidence="8">
    <location>
        <begin position="187"/>
        <end position="221"/>
    </location>
</feature>
<keyword evidence="8" id="KW-0175">Coiled coil</keyword>
<dbReference type="AlphaFoldDB" id="A0A6N7QUH0"/>
<keyword evidence="6" id="KW-0472">Membrane</keyword>
<proteinExistence type="inferred from homology"/>
<keyword evidence="9" id="KW-0732">Signal</keyword>
<dbReference type="GO" id="GO:1990281">
    <property type="term" value="C:efflux pump complex"/>
    <property type="evidence" value="ECO:0007669"/>
    <property type="project" value="TreeGrafter"/>
</dbReference>
<comment type="similarity">
    <text evidence="2">Belongs to the outer membrane factor (OMF) (TC 1.B.17) family.</text>
</comment>
<keyword evidence="11" id="KW-1185">Reference proteome</keyword>
<comment type="subcellular location">
    <subcellularLocation>
        <location evidence="1">Cell outer membrane</location>
    </subcellularLocation>
</comment>
<dbReference type="PANTHER" id="PTHR30026">
    <property type="entry name" value="OUTER MEMBRANE PROTEIN TOLC"/>
    <property type="match status" value="1"/>
</dbReference>
<dbReference type="Gene3D" id="1.20.1600.10">
    <property type="entry name" value="Outer membrane efflux proteins (OEP)"/>
    <property type="match status" value="1"/>
</dbReference>
<feature type="signal peptide" evidence="9">
    <location>
        <begin position="1"/>
        <end position="32"/>
    </location>
</feature>
<dbReference type="SUPFAM" id="SSF56954">
    <property type="entry name" value="Outer membrane efflux proteins (OEP)"/>
    <property type="match status" value="1"/>
</dbReference>
<keyword evidence="4" id="KW-1134">Transmembrane beta strand</keyword>
<dbReference type="RefSeq" id="WP_153720060.1">
    <property type="nucleotide sequence ID" value="NZ_WJPP01000005.1"/>
</dbReference>
<name>A0A6N7QUH0_9GAMM</name>
<evidence type="ECO:0000256" key="6">
    <source>
        <dbReference type="ARBA" id="ARBA00023136"/>
    </source>
</evidence>
<evidence type="ECO:0000313" key="11">
    <source>
        <dbReference type="Proteomes" id="UP000433788"/>
    </source>
</evidence>
<dbReference type="GO" id="GO:0015288">
    <property type="term" value="F:porin activity"/>
    <property type="evidence" value="ECO:0007669"/>
    <property type="project" value="TreeGrafter"/>
</dbReference>